<evidence type="ECO:0000313" key="2">
    <source>
        <dbReference type="EMBL" id="SHF61670.1"/>
    </source>
</evidence>
<evidence type="ECO:0000256" key="1">
    <source>
        <dbReference type="SAM" id="Phobius"/>
    </source>
</evidence>
<keyword evidence="1" id="KW-0812">Transmembrane</keyword>
<reference evidence="3" key="1">
    <citation type="submission" date="2016-11" db="EMBL/GenBank/DDBJ databases">
        <authorList>
            <person name="Varghese N."/>
            <person name="Submissions S."/>
        </authorList>
    </citation>
    <scope>NUCLEOTIDE SEQUENCE [LARGE SCALE GENOMIC DNA]</scope>
    <source>
        <strain evidence="3">DSM 100566</strain>
    </source>
</reference>
<dbReference type="RefSeq" id="WP_073145683.1">
    <property type="nucleotide sequence ID" value="NZ_FQUV01000008.1"/>
</dbReference>
<organism evidence="2 3">
    <name type="scientific">Litoreibacter ascidiaceicola</name>
    <dbReference type="NCBI Taxonomy" id="1486859"/>
    <lineage>
        <taxon>Bacteria</taxon>
        <taxon>Pseudomonadati</taxon>
        <taxon>Pseudomonadota</taxon>
        <taxon>Alphaproteobacteria</taxon>
        <taxon>Rhodobacterales</taxon>
        <taxon>Roseobacteraceae</taxon>
        <taxon>Litoreibacter</taxon>
    </lineage>
</organism>
<feature type="transmembrane region" description="Helical" evidence="1">
    <location>
        <begin position="12"/>
        <end position="32"/>
    </location>
</feature>
<feature type="transmembrane region" description="Helical" evidence="1">
    <location>
        <begin position="65"/>
        <end position="82"/>
    </location>
</feature>
<keyword evidence="3" id="KW-1185">Reference proteome</keyword>
<gene>
    <name evidence="2" type="ORF">SAMN05444273_10882</name>
</gene>
<keyword evidence="1" id="KW-0472">Membrane</keyword>
<feature type="transmembrane region" description="Helical" evidence="1">
    <location>
        <begin position="125"/>
        <end position="150"/>
    </location>
</feature>
<accession>A0A1M5D4A4</accession>
<proteinExistence type="predicted"/>
<protein>
    <recommendedName>
        <fullName evidence="4">DUF1440 domain-containing protein</fullName>
    </recommendedName>
</protein>
<name>A0A1M5D4A4_9RHOB</name>
<sequence length="161" mass="17459">MITQTHLSRQVWTVLLAGGLATVAFDLFGQGLSPAFGFAKLAPVGLATATLKTIFGDIPKGAGDIMHILTGMFVYTLGYLLVARPIQRKVIPNLHWAITATAYGIGLWVFALYFVAHLIAGNPPFLGFTGITWVAFWGHIVYALVAVYVIERGPFSQQHEA</sequence>
<dbReference type="Proteomes" id="UP000184144">
    <property type="component" value="Unassembled WGS sequence"/>
</dbReference>
<dbReference type="EMBL" id="FQUV01000008">
    <property type="protein sequence ID" value="SHF61670.1"/>
    <property type="molecule type" value="Genomic_DNA"/>
</dbReference>
<keyword evidence="1" id="KW-1133">Transmembrane helix</keyword>
<dbReference type="AlphaFoldDB" id="A0A1M5D4A4"/>
<evidence type="ECO:0008006" key="4">
    <source>
        <dbReference type="Google" id="ProtNLM"/>
    </source>
</evidence>
<dbReference type="OrthoDB" id="7347542at2"/>
<evidence type="ECO:0000313" key="3">
    <source>
        <dbReference type="Proteomes" id="UP000184144"/>
    </source>
</evidence>
<feature type="transmembrane region" description="Helical" evidence="1">
    <location>
        <begin position="94"/>
        <end position="119"/>
    </location>
</feature>
<dbReference type="STRING" id="1486859.SAMN05444273_10882"/>